<dbReference type="OrthoDB" id="428577at2759"/>
<comment type="caution">
    <text evidence="2">The sequence shown here is derived from an EMBL/GenBank/DDBJ whole genome shotgun (WGS) entry which is preliminary data.</text>
</comment>
<name>A0A8H5MAG1_9AGAR</name>
<dbReference type="Proteomes" id="UP000565441">
    <property type="component" value="Unassembled WGS sequence"/>
</dbReference>
<protein>
    <submittedName>
        <fullName evidence="2">Uncharacterized protein</fullName>
    </submittedName>
</protein>
<dbReference type="AlphaFoldDB" id="A0A8H5MAG1"/>
<keyword evidence="3" id="KW-1185">Reference proteome</keyword>
<evidence type="ECO:0000256" key="1">
    <source>
        <dbReference type="SAM" id="MobiDB-lite"/>
    </source>
</evidence>
<evidence type="ECO:0000313" key="3">
    <source>
        <dbReference type="Proteomes" id="UP000565441"/>
    </source>
</evidence>
<gene>
    <name evidence="2" type="ORF">D9615_001975</name>
</gene>
<sequence>MVDARVSTHPTTVADRTSGMRPHRELPQKPLQKPVLRIQTHASTPKVPRKVNKNLRRRFKSFLSRMFRTGKYAKRAKPELTGTKKPMIYVFSPADMDVSIAVSLGRDIEFSTTYPIVPIRMRHPTGEKIQWDVHTGSSGTLVERESGLELSALFWEANLGPKNPVLSKSLPNPNIGNWGLSDSDSVVLRVDEITRYLEKALMSLGLHKEARTSFITFWLPSFLNHKYIALRFIPQAEYSRIAPLEITPKPDVITRVFMLFKGIRDPKAWPSARKRVLDDMSRWADIVGVDLAAVANKDLSRVLEWGAMEIAS</sequence>
<reference evidence="2 3" key="1">
    <citation type="journal article" date="2020" name="ISME J.">
        <title>Uncovering the hidden diversity of litter-decomposition mechanisms in mushroom-forming fungi.</title>
        <authorList>
            <person name="Floudas D."/>
            <person name="Bentzer J."/>
            <person name="Ahren D."/>
            <person name="Johansson T."/>
            <person name="Persson P."/>
            <person name="Tunlid A."/>
        </authorList>
    </citation>
    <scope>NUCLEOTIDE SEQUENCE [LARGE SCALE GENOMIC DNA]</scope>
    <source>
        <strain evidence="2 3">CBS 661.87</strain>
    </source>
</reference>
<feature type="region of interest" description="Disordered" evidence="1">
    <location>
        <begin position="1"/>
        <end position="50"/>
    </location>
</feature>
<dbReference type="EMBL" id="JAACJP010000002">
    <property type="protein sequence ID" value="KAF5386694.1"/>
    <property type="molecule type" value="Genomic_DNA"/>
</dbReference>
<proteinExistence type="predicted"/>
<accession>A0A8H5MAG1</accession>
<organism evidence="2 3">
    <name type="scientific">Tricholomella constricta</name>
    <dbReference type="NCBI Taxonomy" id="117010"/>
    <lineage>
        <taxon>Eukaryota</taxon>
        <taxon>Fungi</taxon>
        <taxon>Dikarya</taxon>
        <taxon>Basidiomycota</taxon>
        <taxon>Agaricomycotina</taxon>
        <taxon>Agaricomycetes</taxon>
        <taxon>Agaricomycetidae</taxon>
        <taxon>Agaricales</taxon>
        <taxon>Tricholomatineae</taxon>
        <taxon>Lyophyllaceae</taxon>
        <taxon>Tricholomella</taxon>
    </lineage>
</organism>
<evidence type="ECO:0000313" key="2">
    <source>
        <dbReference type="EMBL" id="KAF5386694.1"/>
    </source>
</evidence>